<evidence type="ECO:0000313" key="2">
    <source>
        <dbReference type="Proteomes" id="UP000005756"/>
    </source>
</evidence>
<organism evidence="1 2">
    <name type="scientific">Vreelandella boliviensis LC1</name>
    <dbReference type="NCBI Taxonomy" id="1072583"/>
    <lineage>
        <taxon>Bacteria</taxon>
        <taxon>Pseudomonadati</taxon>
        <taxon>Pseudomonadota</taxon>
        <taxon>Gammaproteobacteria</taxon>
        <taxon>Oceanospirillales</taxon>
        <taxon>Halomonadaceae</taxon>
        <taxon>Vreelandella</taxon>
    </lineage>
</organism>
<protein>
    <submittedName>
        <fullName evidence="1">Uncharacterized protein</fullName>
    </submittedName>
</protein>
<accession>A0A7U9C3T7</accession>
<name>A0A7U9C3T7_9GAMM</name>
<proteinExistence type="predicted"/>
<gene>
    <name evidence="1" type="ORF">KUC_1674</name>
</gene>
<evidence type="ECO:0000313" key="1">
    <source>
        <dbReference type="EMBL" id="EHJ94715.1"/>
    </source>
</evidence>
<dbReference type="Proteomes" id="UP000005756">
    <property type="component" value="Unassembled WGS sequence"/>
</dbReference>
<sequence length="45" mass="5237">MLMKDRKVPHPRSGARAKMNLGNQAFLRVHKLKMNKQLTLLGYMN</sequence>
<reference evidence="1 2" key="1">
    <citation type="submission" date="2011-10" db="EMBL/GenBank/DDBJ databases">
        <authorList>
            <person name="Quillaguamn J."/>
            <person name="Guzmn D."/>
            <person name="Balderrama-Subieta A."/>
            <person name="Cardona-Ortuo C."/>
            <person name="Guevara-Martnez M."/>
            <person name="Callisaya-Quispe N."/>
        </authorList>
    </citation>
    <scope>NUCLEOTIDE SEQUENCE [LARGE SCALE GENOMIC DNA]</scope>
    <source>
        <strain evidence="1 2">LC1</strain>
    </source>
</reference>
<dbReference type="AlphaFoldDB" id="A0A7U9C3T7"/>
<dbReference type="EMBL" id="JH393257">
    <property type="protein sequence ID" value="EHJ94715.1"/>
    <property type="molecule type" value="Genomic_DNA"/>
</dbReference>